<evidence type="ECO:0000256" key="1">
    <source>
        <dbReference type="ARBA" id="ARBA00011067"/>
    </source>
</evidence>
<proteinExistence type="inferred from homology"/>
<organism evidence="13 14">
    <name type="scientific">Pristionchus mayeri</name>
    <dbReference type="NCBI Taxonomy" id="1317129"/>
    <lineage>
        <taxon>Eukaryota</taxon>
        <taxon>Metazoa</taxon>
        <taxon>Ecdysozoa</taxon>
        <taxon>Nematoda</taxon>
        <taxon>Chromadorea</taxon>
        <taxon>Rhabditida</taxon>
        <taxon>Rhabditina</taxon>
        <taxon>Diplogasteromorpha</taxon>
        <taxon>Diplogasteroidea</taxon>
        <taxon>Neodiplogasteridae</taxon>
        <taxon>Pristionchus</taxon>
    </lineage>
</organism>
<comment type="caution">
    <text evidence="13">The sequence shown here is derived from an EMBL/GenBank/DDBJ whole genome shotgun (WGS) entry which is preliminary data.</text>
</comment>
<dbReference type="InterPro" id="IPR040079">
    <property type="entry name" value="Glutathione_S-Trfase"/>
</dbReference>
<sequence>NSGIEKEAMVNIIGNNTPVLKKGDPEPPLAPGRARIYSMRFCPWAERAVLYAAAKGIEVEVVNINLVEKPEWYFNKHPQGKVPSFEKDGKVVIESGIIPEYLDGIYPESSILPTDPFLRARQRIILEQAAPITTAFYGLIAVYRENLEGEAKETKVKAVEEALDTVEKLLKEDYFGGSSPGFADWLLFPFFERISLLSPLLPLSSPFPSPRWSSLSSWWSRISSLPAATAALQPKEVHLAFIKSFVGGKADNDVGI</sequence>
<dbReference type="GO" id="GO:0045174">
    <property type="term" value="F:glutathione dehydrogenase (ascorbate) activity"/>
    <property type="evidence" value="ECO:0007669"/>
    <property type="project" value="UniProtKB-EC"/>
</dbReference>
<dbReference type="PANTHER" id="PTHR43968">
    <property type="match status" value="1"/>
</dbReference>
<evidence type="ECO:0000256" key="6">
    <source>
        <dbReference type="ARBA" id="ARBA00032186"/>
    </source>
</evidence>
<comment type="catalytic activity">
    <reaction evidence="10">
        <text>L-dehydroascorbate + 2 glutathione = glutathione disulfide + L-ascorbate</text>
        <dbReference type="Rhea" id="RHEA:24424"/>
        <dbReference type="ChEBI" id="CHEBI:38290"/>
        <dbReference type="ChEBI" id="CHEBI:57925"/>
        <dbReference type="ChEBI" id="CHEBI:58297"/>
        <dbReference type="ChEBI" id="CHEBI:58539"/>
        <dbReference type="EC" id="1.8.5.1"/>
    </reaction>
</comment>
<feature type="non-terminal residue" evidence="13">
    <location>
        <position position="1"/>
    </location>
</feature>
<dbReference type="EC" id="2.5.1.18" evidence="3"/>
<dbReference type="Pfam" id="PF02798">
    <property type="entry name" value="GST_N"/>
    <property type="match status" value="1"/>
</dbReference>
<comment type="similarity">
    <text evidence="1">Belongs to the GST superfamily. Omega family.</text>
</comment>
<dbReference type="GO" id="GO:0050610">
    <property type="term" value="F:methylarsonate reductase activity"/>
    <property type="evidence" value="ECO:0007669"/>
    <property type="project" value="UniProtKB-EC"/>
</dbReference>
<reference evidence="14" key="1">
    <citation type="submission" date="2022-10" db="EMBL/GenBank/DDBJ databases">
        <title>Genome assembly of Pristionchus species.</title>
        <authorList>
            <person name="Yoshida K."/>
            <person name="Sommer R.J."/>
        </authorList>
    </citation>
    <scope>NUCLEOTIDE SEQUENCE [LARGE SCALE GENOMIC DNA]</scope>
    <source>
        <strain evidence="14">RS5460</strain>
    </source>
</reference>
<dbReference type="GO" id="GO:0005737">
    <property type="term" value="C:cytoplasm"/>
    <property type="evidence" value="ECO:0007669"/>
    <property type="project" value="InterPro"/>
</dbReference>
<dbReference type="GO" id="GO:0006749">
    <property type="term" value="P:glutathione metabolic process"/>
    <property type="evidence" value="ECO:0007669"/>
    <property type="project" value="TreeGrafter"/>
</dbReference>
<evidence type="ECO:0000259" key="11">
    <source>
        <dbReference type="PROSITE" id="PS50404"/>
    </source>
</evidence>
<keyword evidence="14" id="KW-1185">Reference proteome</keyword>
<dbReference type="PRINTS" id="PR01625">
    <property type="entry name" value="GSTRNSFRASEO"/>
</dbReference>
<evidence type="ECO:0000256" key="9">
    <source>
        <dbReference type="ARBA" id="ARBA00048353"/>
    </source>
</evidence>
<dbReference type="SUPFAM" id="SSF47616">
    <property type="entry name" value="GST C-terminal domain-like"/>
    <property type="match status" value="1"/>
</dbReference>
<comment type="catalytic activity">
    <reaction evidence="8">
        <text>RX + glutathione = an S-substituted glutathione + a halide anion + H(+)</text>
        <dbReference type="Rhea" id="RHEA:16437"/>
        <dbReference type="ChEBI" id="CHEBI:15378"/>
        <dbReference type="ChEBI" id="CHEBI:16042"/>
        <dbReference type="ChEBI" id="CHEBI:17792"/>
        <dbReference type="ChEBI" id="CHEBI:57925"/>
        <dbReference type="ChEBI" id="CHEBI:90779"/>
        <dbReference type="EC" id="2.5.1.18"/>
    </reaction>
</comment>
<dbReference type="InterPro" id="IPR036249">
    <property type="entry name" value="Thioredoxin-like_sf"/>
</dbReference>
<dbReference type="Gene3D" id="1.20.1050.10">
    <property type="match status" value="1"/>
</dbReference>
<gene>
    <name evidence="13" type="ORF">PMAYCL1PPCAC_11816</name>
</gene>
<evidence type="ECO:0000256" key="4">
    <source>
        <dbReference type="ARBA" id="ARBA00013060"/>
    </source>
</evidence>
<dbReference type="Gene3D" id="3.40.30.10">
    <property type="entry name" value="Glutaredoxin"/>
    <property type="match status" value="1"/>
</dbReference>
<dbReference type="AlphaFoldDB" id="A0AAN4ZMB8"/>
<dbReference type="InterPro" id="IPR004045">
    <property type="entry name" value="Glutathione_S-Trfase_N"/>
</dbReference>
<dbReference type="EC" id="1.20.4.2" evidence="4"/>
<evidence type="ECO:0000259" key="12">
    <source>
        <dbReference type="PROSITE" id="PS50405"/>
    </source>
</evidence>
<dbReference type="SFLD" id="SFLDS00019">
    <property type="entry name" value="Glutathione_Transferase_(cytos"/>
    <property type="match status" value="1"/>
</dbReference>
<dbReference type="FunFam" id="3.40.30.10:FF:000123">
    <property type="entry name" value="Glutathione transferase o1"/>
    <property type="match status" value="1"/>
</dbReference>
<dbReference type="InterPro" id="IPR010987">
    <property type="entry name" value="Glutathione-S-Trfase_C-like"/>
</dbReference>
<dbReference type="InterPro" id="IPR050983">
    <property type="entry name" value="GST_Omega/HSP26"/>
</dbReference>
<keyword evidence="5" id="KW-0560">Oxidoreductase</keyword>
<comment type="catalytic activity">
    <reaction evidence="9">
        <text>methylarsonate + 2 glutathione + H(+) = methylarsonous acid + glutathione disulfide + H2O</text>
        <dbReference type="Rhea" id="RHEA:15969"/>
        <dbReference type="ChEBI" id="CHEBI:15377"/>
        <dbReference type="ChEBI" id="CHEBI:15378"/>
        <dbReference type="ChEBI" id="CHEBI:17826"/>
        <dbReference type="ChEBI" id="CHEBI:33409"/>
        <dbReference type="ChEBI" id="CHEBI:57925"/>
        <dbReference type="ChEBI" id="CHEBI:58297"/>
        <dbReference type="EC" id="1.20.4.2"/>
    </reaction>
</comment>
<dbReference type="PROSITE" id="PS50405">
    <property type="entry name" value="GST_CTER"/>
    <property type="match status" value="1"/>
</dbReference>
<evidence type="ECO:0000256" key="2">
    <source>
        <dbReference type="ARBA" id="ARBA00012436"/>
    </source>
</evidence>
<evidence type="ECO:0000256" key="10">
    <source>
        <dbReference type="ARBA" id="ARBA00049544"/>
    </source>
</evidence>
<dbReference type="Pfam" id="PF00043">
    <property type="entry name" value="GST_C"/>
    <property type="match status" value="1"/>
</dbReference>
<feature type="domain" description="GST C-terminal" evidence="12">
    <location>
        <begin position="115"/>
        <end position="246"/>
    </location>
</feature>
<dbReference type="EC" id="1.8.5.1" evidence="2"/>
<dbReference type="InterPro" id="IPR005442">
    <property type="entry name" value="GST_omega"/>
</dbReference>
<feature type="domain" description="GST N-terminal" evidence="11">
    <location>
        <begin position="32"/>
        <end position="110"/>
    </location>
</feature>
<dbReference type="InterPro" id="IPR004046">
    <property type="entry name" value="GST_C"/>
</dbReference>
<dbReference type="FunFam" id="1.20.1050.10:FF:000009">
    <property type="entry name" value="Glutathione S-transferase omega-1"/>
    <property type="match status" value="1"/>
</dbReference>
<evidence type="ECO:0000256" key="3">
    <source>
        <dbReference type="ARBA" id="ARBA00012452"/>
    </source>
</evidence>
<dbReference type="GO" id="GO:0004364">
    <property type="term" value="F:glutathione transferase activity"/>
    <property type="evidence" value="ECO:0007669"/>
    <property type="project" value="UniProtKB-EC"/>
</dbReference>
<dbReference type="PROSITE" id="PS50404">
    <property type="entry name" value="GST_NTER"/>
    <property type="match status" value="1"/>
</dbReference>
<evidence type="ECO:0000256" key="8">
    <source>
        <dbReference type="ARBA" id="ARBA00047960"/>
    </source>
</evidence>
<dbReference type="Proteomes" id="UP001328107">
    <property type="component" value="Unassembled WGS sequence"/>
</dbReference>
<evidence type="ECO:0000256" key="7">
    <source>
        <dbReference type="ARBA" id="ARBA00032681"/>
    </source>
</evidence>
<dbReference type="PANTHER" id="PTHR43968:SF6">
    <property type="entry name" value="GLUTATHIONE S-TRANSFERASE OMEGA"/>
    <property type="match status" value="1"/>
</dbReference>
<evidence type="ECO:0000256" key="5">
    <source>
        <dbReference type="ARBA" id="ARBA00023002"/>
    </source>
</evidence>
<evidence type="ECO:0000313" key="13">
    <source>
        <dbReference type="EMBL" id="GMR41621.1"/>
    </source>
</evidence>
<dbReference type="SFLD" id="SFLDG00358">
    <property type="entry name" value="Main_(cytGST)"/>
    <property type="match status" value="1"/>
</dbReference>
<protein>
    <recommendedName>
        <fullName evidence="6">Glutathione-dependent dehydroascorbate reductase</fullName>
        <ecNumber evidence="4">1.20.4.2</ecNumber>
        <ecNumber evidence="2">1.8.5.1</ecNumber>
        <ecNumber evidence="3">2.5.1.18</ecNumber>
    </recommendedName>
    <alternativeName>
        <fullName evidence="7">Monomethylarsonic acid reductase</fullName>
    </alternativeName>
</protein>
<dbReference type="EMBL" id="BTRK01000003">
    <property type="protein sequence ID" value="GMR41621.1"/>
    <property type="molecule type" value="Genomic_DNA"/>
</dbReference>
<dbReference type="InterPro" id="IPR036282">
    <property type="entry name" value="Glutathione-S-Trfase_C_sf"/>
</dbReference>
<dbReference type="SUPFAM" id="SSF52833">
    <property type="entry name" value="Thioredoxin-like"/>
    <property type="match status" value="1"/>
</dbReference>
<accession>A0AAN4ZMB8</accession>
<evidence type="ECO:0000313" key="14">
    <source>
        <dbReference type="Proteomes" id="UP001328107"/>
    </source>
</evidence>
<name>A0AAN4ZMB8_9BILA</name>